<dbReference type="InterPro" id="IPR023296">
    <property type="entry name" value="Glyco_hydro_beta-prop_sf"/>
</dbReference>
<sequence>MRLLLPLMLGLILLGGCHKQDLEHQPHEKAILFFTVPNQLGKTEITRTVDTSRVHINMPKGTDLTAITPRIMVSEGASITPASGTAINFAASNNKYTYKVTGQDGATRDWQVEITEVTNIYDSLVAIPNTGNWEANLLVFHDTVYNRYLTRYSGWNGGDGCVTTLLPNGNVLWSFQDSFFGSVSADRNRTDNVFVRNAGFIQLGKSTAATSYSQLNPTGSDGKAKTWVTVPGVTNGDQELYWGGPAQVLGNSVQMVMGHLVLDNTGTLQHQATDVAVFSLPDLQQTNIIRKKYIGALPFDASIFKCDDGYTYMYATQSFGICAANLMVARAANNDITGNWEFYTKTGWTTTIPASVDDLQPILVSNATQPNVFEYNGKFYLVSQTSCFGLDIDIWEGSSPIGPFTNQRTLYRIPEMYSQPEFISYNSVVHHALSRYGELVISYNINPVDFWSNFNNPGSADRYRPYVVRVFNWQ</sequence>
<dbReference type="EMBL" id="CP119311">
    <property type="protein sequence ID" value="WEK34100.1"/>
    <property type="molecule type" value="Genomic_DNA"/>
</dbReference>
<protein>
    <submittedName>
        <fullName evidence="1">DUF5005 domain-containing protein</fullName>
    </submittedName>
</protein>
<dbReference type="PROSITE" id="PS51257">
    <property type="entry name" value="PROKAR_LIPOPROTEIN"/>
    <property type="match status" value="1"/>
</dbReference>
<evidence type="ECO:0000313" key="1">
    <source>
        <dbReference type="EMBL" id="WEK34100.1"/>
    </source>
</evidence>
<dbReference type="InterPro" id="IPR032169">
    <property type="entry name" value="DUF5005"/>
</dbReference>
<dbReference type="SUPFAM" id="SSF75005">
    <property type="entry name" value="Arabinanase/levansucrase/invertase"/>
    <property type="match status" value="1"/>
</dbReference>
<reference evidence="1" key="1">
    <citation type="submission" date="2023-03" db="EMBL/GenBank/DDBJ databases">
        <title>Andean soil-derived lignocellulolytic bacterial consortium as a source of novel taxa and putative plastic-active enzymes.</title>
        <authorList>
            <person name="Diaz-Garcia L."/>
            <person name="Chuvochina M."/>
            <person name="Feuerriegel G."/>
            <person name="Bunk B."/>
            <person name="Sproer C."/>
            <person name="Streit W.R."/>
            <person name="Rodriguez L.M."/>
            <person name="Overmann J."/>
            <person name="Jimenez D.J."/>
        </authorList>
    </citation>
    <scope>NUCLEOTIDE SEQUENCE</scope>
    <source>
        <strain evidence="1">MAG 7</strain>
    </source>
</reference>
<name>A0AAJ6BE08_9BACT</name>
<gene>
    <name evidence="1" type="ORF">P0Y53_16555</name>
</gene>
<dbReference type="Proteomes" id="UP001220610">
    <property type="component" value="Chromosome"/>
</dbReference>
<dbReference type="Gene3D" id="2.60.40.2340">
    <property type="match status" value="1"/>
</dbReference>
<accession>A0AAJ6BE08</accession>
<dbReference type="AlphaFoldDB" id="A0AAJ6BE08"/>
<organism evidence="1 2">
    <name type="scientific">Candidatus Pseudobacter hemicellulosilyticus</name>
    <dbReference type="NCBI Taxonomy" id="3121375"/>
    <lineage>
        <taxon>Bacteria</taxon>
        <taxon>Pseudomonadati</taxon>
        <taxon>Bacteroidota</taxon>
        <taxon>Chitinophagia</taxon>
        <taxon>Chitinophagales</taxon>
        <taxon>Chitinophagaceae</taxon>
        <taxon>Pseudobacter</taxon>
    </lineage>
</organism>
<proteinExistence type="predicted"/>
<evidence type="ECO:0000313" key="2">
    <source>
        <dbReference type="Proteomes" id="UP001220610"/>
    </source>
</evidence>
<dbReference type="Gene3D" id="2.115.10.20">
    <property type="entry name" value="Glycosyl hydrolase domain, family 43"/>
    <property type="match status" value="1"/>
</dbReference>
<dbReference type="Pfam" id="PF16396">
    <property type="entry name" value="DUF5005"/>
    <property type="match status" value="1"/>
</dbReference>